<keyword evidence="5 6" id="KW-0472">Membrane</keyword>
<feature type="transmembrane region" description="Helical" evidence="6">
    <location>
        <begin position="143"/>
        <end position="164"/>
    </location>
</feature>
<dbReference type="Proteomes" id="UP001172687">
    <property type="component" value="Unassembled WGS sequence"/>
</dbReference>
<evidence type="ECO:0000256" key="1">
    <source>
        <dbReference type="ARBA" id="ARBA00004651"/>
    </source>
</evidence>
<reference evidence="7" key="1">
    <citation type="submission" date="2023-07" db="EMBL/GenBank/DDBJ databases">
        <title>Degradation of tert-butanol by M. austroafricanum TBA100.</title>
        <authorList>
            <person name="Helbich S."/>
            <person name="Vainshtein Y."/>
        </authorList>
    </citation>
    <scope>NUCLEOTIDE SEQUENCE</scope>
    <source>
        <strain evidence="7">TBA100</strain>
    </source>
</reference>
<dbReference type="Pfam" id="PF01810">
    <property type="entry name" value="LysE"/>
    <property type="match status" value="1"/>
</dbReference>
<dbReference type="RefSeq" id="WP_051558296.1">
    <property type="nucleotide sequence ID" value="NZ_CP070380.1"/>
</dbReference>
<feature type="transmembrane region" description="Helical" evidence="6">
    <location>
        <begin position="184"/>
        <end position="205"/>
    </location>
</feature>
<sequence length="207" mass="21076">MLNALTAGLLIGLSAAALAGGAALLVLETAALRGWLVALAAGAGIASGDAAWSAVVAAAGSPLGRLLAPGAVVLQWTGVVVVLALWVLAVRALLRIDAVSGPPDAGLPTSPRRAYLECAAFTAADTVTVLFFLSVIVGAAPSYGGLEATVFVGGAFLASLSWQWGAAAIGRRRRRGVSVRTRRIVHLIDIVLLTVFMAYIGLGMYQT</sequence>
<comment type="subcellular location">
    <subcellularLocation>
        <location evidence="1">Cell membrane</location>
        <topology evidence="1">Multi-pass membrane protein</topology>
    </subcellularLocation>
</comment>
<proteinExistence type="predicted"/>
<feature type="transmembrane region" description="Helical" evidence="6">
    <location>
        <begin position="72"/>
        <end position="94"/>
    </location>
</feature>
<dbReference type="EMBL" id="JAUHTC010000007">
    <property type="protein sequence ID" value="MDN4516468.1"/>
    <property type="molecule type" value="Genomic_DNA"/>
</dbReference>
<keyword evidence="8" id="KW-1185">Reference proteome</keyword>
<evidence type="ECO:0000256" key="6">
    <source>
        <dbReference type="SAM" id="Phobius"/>
    </source>
</evidence>
<evidence type="ECO:0000256" key="5">
    <source>
        <dbReference type="ARBA" id="ARBA00023136"/>
    </source>
</evidence>
<evidence type="ECO:0000256" key="2">
    <source>
        <dbReference type="ARBA" id="ARBA00022475"/>
    </source>
</evidence>
<organism evidence="7 8">
    <name type="scientific">Mycolicibacterium austroafricanum</name>
    <name type="common">Mycobacterium austroafricanum</name>
    <dbReference type="NCBI Taxonomy" id="39687"/>
    <lineage>
        <taxon>Bacteria</taxon>
        <taxon>Bacillati</taxon>
        <taxon>Actinomycetota</taxon>
        <taxon>Actinomycetes</taxon>
        <taxon>Mycobacteriales</taxon>
        <taxon>Mycobacteriaceae</taxon>
        <taxon>Mycolicibacterium</taxon>
    </lineage>
</organism>
<accession>A0ABT8H6T9</accession>
<keyword evidence="4 6" id="KW-1133">Transmembrane helix</keyword>
<name>A0ABT8H6T9_MYCAO</name>
<dbReference type="InterPro" id="IPR001123">
    <property type="entry name" value="LeuE-type"/>
</dbReference>
<gene>
    <name evidence="7" type="ORF">QYF68_01325</name>
</gene>
<evidence type="ECO:0000313" key="8">
    <source>
        <dbReference type="Proteomes" id="UP001172687"/>
    </source>
</evidence>
<evidence type="ECO:0000256" key="4">
    <source>
        <dbReference type="ARBA" id="ARBA00022989"/>
    </source>
</evidence>
<feature type="transmembrane region" description="Helical" evidence="6">
    <location>
        <begin position="6"/>
        <end position="27"/>
    </location>
</feature>
<keyword evidence="3 6" id="KW-0812">Transmembrane</keyword>
<evidence type="ECO:0000313" key="7">
    <source>
        <dbReference type="EMBL" id="MDN4516468.1"/>
    </source>
</evidence>
<protein>
    <submittedName>
        <fullName evidence="7">LysE family transporter</fullName>
    </submittedName>
</protein>
<evidence type="ECO:0000256" key="3">
    <source>
        <dbReference type="ARBA" id="ARBA00022692"/>
    </source>
</evidence>
<comment type="caution">
    <text evidence="7">The sequence shown here is derived from an EMBL/GenBank/DDBJ whole genome shotgun (WGS) entry which is preliminary data.</text>
</comment>
<feature type="transmembrane region" description="Helical" evidence="6">
    <location>
        <begin position="34"/>
        <end position="60"/>
    </location>
</feature>
<feature type="transmembrane region" description="Helical" evidence="6">
    <location>
        <begin position="114"/>
        <end position="137"/>
    </location>
</feature>
<keyword evidence="2" id="KW-1003">Cell membrane</keyword>